<name>A0A9P8QFY9_9HYPO</name>
<comment type="similarity">
    <text evidence="2">Belongs to the ustYa family.</text>
</comment>
<evidence type="ECO:0000256" key="2">
    <source>
        <dbReference type="ARBA" id="ARBA00035112"/>
    </source>
</evidence>
<dbReference type="AlphaFoldDB" id="A0A9P8QFY9"/>
<reference evidence="4" key="1">
    <citation type="submission" date="2021-08" db="EMBL/GenBank/DDBJ databases">
        <title>Chromosome-Level Trichoderma cornu-damae using Hi-C Data.</title>
        <authorList>
            <person name="Kim C.S."/>
        </authorList>
    </citation>
    <scope>NUCLEOTIDE SEQUENCE</scope>
    <source>
        <strain evidence="4">KA19-0412C</strain>
    </source>
</reference>
<sequence>MRYLAPFYKGRWQRVSLMDSSRSTSPGPERDSEDGLLSQKEGRHYRLYERDETWPPAIGSLEWGTVDFGTEDQIQEFKKYVGKPSPEIDRAWHNLLNAENVMIEEEYVRAQGREGFGVRIPDGEGYIGTLNVYHQIHCLKRIHQSLHPDYYFTGFTAQQHDINRVHNGKLSDMIDDSRIEQCLTFEWHAEHCIKSLLQSAICHGDVGLITFGWLDGYRIPVANETSRQCVNWAKLENWVKDRAVDMMKPGWLIHPTMGPAYDDDKGGKPGASMHHHGPS</sequence>
<protein>
    <submittedName>
        <fullName evidence="4">Uncharacterized protein</fullName>
    </submittedName>
</protein>
<feature type="region of interest" description="Disordered" evidence="3">
    <location>
        <begin position="18"/>
        <end position="38"/>
    </location>
</feature>
<evidence type="ECO:0000313" key="4">
    <source>
        <dbReference type="EMBL" id="KAH6605291.1"/>
    </source>
</evidence>
<comment type="caution">
    <text evidence="4">The sequence shown here is derived from an EMBL/GenBank/DDBJ whole genome shotgun (WGS) entry which is preliminary data.</text>
</comment>
<dbReference type="PANTHER" id="PTHR33365">
    <property type="entry name" value="YALI0B05434P"/>
    <property type="match status" value="1"/>
</dbReference>
<evidence type="ECO:0000313" key="5">
    <source>
        <dbReference type="Proteomes" id="UP000827724"/>
    </source>
</evidence>
<organism evidence="4 5">
    <name type="scientific">Trichoderma cornu-damae</name>
    <dbReference type="NCBI Taxonomy" id="654480"/>
    <lineage>
        <taxon>Eukaryota</taxon>
        <taxon>Fungi</taxon>
        <taxon>Dikarya</taxon>
        <taxon>Ascomycota</taxon>
        <taxon>Pezizomycotina</taxon>
        <taxon>Sordariomycetes</taxon>
        <taxon>Hypocreomycetidae</taxon>
        <taxon>Hypocreales</taxon>
        <taxon>Hypocreaceae</taxon>
        <taxon>Trichoderma</taxon>
    </lineage>
</organism>
<comment type="pathway">
    <text evidence="1">Mycotoxin biosynthesis.</text>
</comment>
<dbReference type="EMBL" id="JAIWOZ010000005">
    <property type="protein sequence ID" value="KAH6605291.1"/>
    <property type="molecule type" value="Genomic_DNA"/>
</dbReference>
<accession>A0A9P8QFY9</accession>
<dbReference type="PANTHER" id="PTHR33365:SF4">
    <property type="entry name" value="CYCLOCHLOROTINE BIOSYNTHESIS PROTEIN O"/>
    <property type="match status" value="1"/>
</dbReference>
<dbReference type="InterPro" id="IPR021765">
    <property type="entry name" value="UstYa-like"/>
</dbReference>
<dbReference type="GO" id="GO:0043386">
    <property type="term" value="P:mycotoxin biosynthetic process"/>
    <property type="evidence" value="ECO:0007669"/>
    <property type="project" value="InterPro"/>
</dbReference>
<dbReference type="OrthoDB" id="3687641at2759"/>
<evidence type="ECO:0000256" key="3">
    <source>
        <dbReference type="SAM" id="MobiDB-lite"/>
    </source>
</evidence>
<dbReference type="Proteomes" id="UP000827724">
    <property type="component" value="Unassembled WGS sequence"/>
</dbReference>
<proteinExistence type="inferred from homology"/>
<evidence type="ECO:0000256" key="1">
    <source>
        <dbReference type="ARBA" id="ARBA00004685"/>
    </source>
</evidence>
<dbReference type="Pfam" id="PF11807">
    <property type="entry name" value="UstYa"/>
    <property type="match status" value="1"/>
</dbReference>
<gene>
    <name evidence="4" type="ORF">Trco_006998</name>
</gene>
<keyword evidence="5" id="KW-1185">Reference proteome</keyword>